<dbReference type="RefSeq" id="WP_039340241.1">
    <property type="nucleotide sequence ID" value="NZ_PGEZ01000001.1"/>
</dbReference>
<evidence type="ECO:0000313" key="6">
    <source>
        <dbReference type="EMBL" id="PJJ55981.1"/>
    </source>
</evidence>
<evidence type="ECO:0000256" key="2">
    <source>
        <dbReference type="ARBA" id="ARBA00022729"/>
    </source>
</evidence>
<organism evidence="6 7">
    <name type="scientific">Mumia flava</name>
    <dbReference type="NCBI Taxonomy" id="1348852"/>
    <lineage>
        <taxon>Bacteria</taxon>
        <taxon>Bacillati</taxon>
        <taxon>Actinomycetota</taxon>
        <taxon>Actinomycetes</taxon>
        <taxon>Propionibacteriales</taxon>
        <taxon>Nocardioidaceae</taxon>
        <taxon>Mumia</taxon>
    </lineage>
</organism>
<dbReference type="OrthoDB" id="9772589at2"/>
<evidence type="ECO:0000256" key="1">
    <source>
        <dbReference type="ARBA" id="ARBA00010062"/>
    </source>
</evidence>
<dbReference type="Gene3D" id="3.40.50.2300">
    <property type="match status" value="2"/>
</dbReference>
<dbReference type="InterPro" id="IPR028081">
    <property type="entry name" value="Leu-bd"/>
</dbReference>
<sequence>MRRTIRAALVAALAGTLLACSGSPTDDDPTAMPELTRITPPDGAVTAAGDGSARCPAGTAIAYVGAETGPNAQLGIDIVNGVRVAVAEHNDANDGCQVTLRRFDTAGSPATAPAATARAIADAGVLGVVGLPFSDESQVTGTRFERAGLVHVSPSATNPLLTTNGWTTFFRGTSNDNLQAQAVASLAARLEAASVAVVSDGTDYGIGLSDAVARALGYAAQATSEETVRRLPRAPDAIRQLAVTIADERPDAVFFAGYATQAGALDRALADAGYDGVFLAPDAAMDSTYLRAAGDAADTTYFTCACVPGELYEDFADAYAEVADGADPGTYSVEAYDAATVLLAGIDAGATTRADLKDWVRDYDAPGLARHYRWDEIGELESGRVQAYAVRDGEIVPLGPLG</sequence>
<feature type="region of interest" description="Disordered" evidence="3">
    <location>
        <begin position="22"/>
        <end position="41"/>
    </location>
</feature>
<dbReference type="CDD" id="cd06342">
    <property type="entry name" value="PBP1_ABC_LIVBP-like"/>
    <property type="match status" value="1"/>
</dbReference>
<accession>A0A0B2BV93</accession>
<feature type="signal peptide" evidence="4">
    <location>
        <begin position="1"/>
        <end position="19"/>
    </location>
</feature>
<dbReference type="AlphaFoldDB" id="A0A0B2BV93"/>
<dbReference type="PANTHER" id="PTHR47151">
    <property type="entry name" value="LEU/ILE/VAL-BINDING ABC TRANSPORTER SUBUNIT"/>
    <property type="match status" value="1"/>
</dbReference>
<gene>
    <name evidence="6" type="ORF">CLV56_0185</name>
</gene>
<evidence type="ECO:0000256" key="4">
    <source>
        <dbReference type="SAM" id="SignalP"/>
    </source>
</evidence>
<feature type="domain" description="Leucine-binding protein" evidence="5">
    <location>
        <begin position="61"/>
        <end position="361"/>
    </location>
</feature>
<dbReference type="PANTHER" id="PTHR47151:SF2">
    <property type="entry name" value="AMINO ACID BINDING PROTEIN"/>
    <property type="match status" value="1"/>
</dbReference>
<dbReference type="Proteomes" id="UP000230842">
    <property type="component" value="Unassembled WGS sequence"/>
</dbReference>
<comment type="similarity">
    <text evidence="1">Belongs to the leucine-binding protein family.</text>
</comment>
<dbReference type="SUPFAM" id="SSF53822">
    <property type="entry name" value="Periplasmic binding protein-like I"/>
    <property type="match status" value="1"/>
</dbReference>
<evidence type="ECO:0000259" key="5">
    <source>
        <dbReference type="Pfam" id="PF13458"/>
    </source>
</evidence>
<evidence type="ECO:0000313" key="7">
    <source>
        <dbReference type="Proteomes" id="UP000230842"/>
    </source>
</evidence>
<dbReference type="Pfam" id="PF13458">
    <property type="entry name" value="Peripla_BP_6"/>
    <property type="match status" value="1"/>
</dbReference>
<reference evidence="6 7" key="1">
    <citation type="submission" date="2017-11" db="EMBL/GenBank/DDBJ databases">
        <title>Genomic Encyclopedia of Archaeal and Bacterial Type Strains, Phase II (KMG-II): From Individual Species to Whole Genera.</title>
        <authorList>
            <person name="Goeker M."/>
        </authorList>
    </citation>
    <scope>NUCLEOTIDE SEQUENCE [LARGE SCALE GENOMIC DNA]</scope>
    <source>
        <strain evidence="6 7">DSM 27763</strain>
    </source>
</reference>
<feature type="chain" id="PRO_5015034495" evidence="4">
    <location>
        <begin position="20"/>
        <end position="402"/>
    </location>
</feature>
<protein>
    <submittedName>
        <fullName evidence="6">Branched-chain amino acid transport system substrate-binding protein</fullName>
    </submittedName>
</protein>
<keyword evidence="7" id="KW-1185">Reference proteome</keyword>
<keyword evidence="2 4" id="KW-0732">Signal</keyword>
<name>A0A0B2BV93_9ACTN</name>
<evidence type="ECO:0000256" key="3">
    <source>
        <dbReference type="SAM" id="MobiDB-lite"/>
    </source>
</evidence>
<comment type="caution">
    <text evidence="6">The sequence shown here is derived from an EMBL/GenBank/DDBJ whole genome shotgun (WGS) entry which is preliminary data.</text>
</comment>
<proteinExistence type="inferred from homology"/>
<dbReference type="PROSITE" id="PS51257">
    <property type="entry name" value="PROKAR_LIPOPROTEIN"/>
    <property type="match status" value="1"/>
</dbReference>
<dbReference type="EMBL" id="PGEZ01000001">
    <property type="protein sequence ID" value="PJJ55981.1"/>
    <property type="molecule type" value="Genomic_DNA"/>
</dbReference>
<dbReference type="InterPro" id="IPR028082">
    <property type="entry name" value="Peripla_BP_I"/>
</dbReference>